<reference evidence="10" key="1">
    <citation type="submission" date="2023-05" db="EMBL/GenBank/DDBJ databases">
        <title>Sedimentitalea sp. nov. JM2-8.</title>
        <authorList>
            <person name="Huang J."/>
        </authorList>
    </citation>
    <scope>NUCLEOTIDE SEQUENCE [LARGE SCALE GENOMIC DNA]</scope>
    <source>
        <strain evidence="10">KHS03</strain>
    </source>
</reference>
<evidence type="ECO:0000256" key="1">
    <source>
        <dbReference type="ARBA" id="ARBA00004162"/>
    </source>
</evidence>
<keyword evidence="4 7" id="KW-0812">Transmembrane</keyword>
<comment type="caution">
    <text evidence="9">The sequence shown here is derived from an EMBL/GenBank/DDBJ whole genome shotgun (WGS) entry which is preliminary data.</text>
</comment>
<gene>
    <name evidence="9" type="ORF">QO231_06855</name>
</gene>
<evidence type="ECO:0000256" key="5">
    <source>
        <dbReference type="ARBA" id="ARBA00022989"/>
    </source>
</evidence>
<organism evidence="9 10">
    <name type="scientific">Sedimentitalea todarodis</name>
    <dbReference type="NCBI Taxonomy" id="1631240"/>
    <lineage>
        <taxon>Bacteria</taxon>
        <taxon>Pseudomonadati</taxon>
        <taxon>Pseudomonadota</taxon>
        <taxon>Alphaproteobacteria</taxon>
        <taxon>Rhodobacterales</taxon>
        <taxon>Paracoccaceae</taxon>
        <taxon>Sedimentitalea</taxon>
    </lineage>
</organism>
<evidence type="ECO:0000256" key="7">
    <source>
        <dbReference type="RuleBase" id="RU003879"/>
    </source>
</evidence>
<evidence type="ECO:0000313" key="9">
    <source>
        <dbReference type="EMBL" id="MDU9003570.1"/>
    </source>
</evidence>
<proteinExistence type="inferred from homology"/>
<evidence type="ECO:0000313" key="10">
    <source>
        <dbReference type="Proteomes" id="UP001255416"/>
    </source>
</evidence>
<evidence type="ECO:0000256" key="6">
    <source>
        <dbReference type="ARBA" id="ARBA00023136"/>
    </source>
</evidence>
<evidence type="ECO:0000256" key="4">
    <source>
        <dbReference type="ARBA" id="ARBA00022692"/>
    </source>
</evidence>
<keyword evidence="10" id="KW-1185">Reference proteome</keyword>
<dbReference type="EMBL" id="JASMWN010000004">
    <property type="protein sequence ID" value="MDU9003570.1"/>
    <property type="molecule type" value="Genomic_DNA"/>
</dbReference>
<name>A0ABU3VBM0_9RHOB</name>
<keyword evidence="7" id="KW-0813">Transport</keyword>
<dbReference type="InterPro" id="IPR003400">
    <property type="entry name" value="ExbD"/>
</dbReference>
<keyword evidence="5 8" id="KW-1133">Transmembrane helix</keyword>
<keyword evidence="7" id="KW-0653">Protein transport</keyword>
<dbReference type="Proteomes" id="UP001255416">
    <property type="component" value="Unassembled WGS sequence"/>
</dbReference>
<dbReference type="RefSeq" id="WP_316774584.1">
    <property type="nucleotide sequence ID" value="NZ_JASMWN010000004.1"/>
</dbReference>
<sequence length="139" mass="14861">MQFSAPPRRQPTESIVPMINVVFLLLIFFLMSTQIAPPEPFEVDPPVMDAPESAKGEFRLYLDAEGQLGYLGVIGEDEALAALVAAREAYCADGPCSEDAPPPLILRADAKLPAARLAALMPKLGAAGFRVVQLVTAKP</sequence>
<evidence type="ECO:0000256" key="2">
    <source>
        <dbReference type="ARBA" id="ARBA00005811"/>
    </source>
</evidence>
<evidence type="ECO:0000256" key="3">
    <source>
        <dbReference type="ARBA" id="ARBA00022475"/>
    </source>
</evidence>
<comment type="subcellular location">
    <subcellularLocation>
        <location evidence="1">Cell membrane</location>
        <topology evidence="1">Single-pass membrane protein</topology>
    </subcellularLocation>
    <subcellularLocation>
        <location evidence="7">Cell membrane</location>
        <topology evidence="7">Single-pass type II membrane protein</topology>
    </subcellularLocation>
</comment>
<feature type="transmembrane region" description="Helical" evidence="8">
    <location>
        <begin position="12"/>
        <end position="31"/>
    </location>
</feature>
<dbReference type="PANTHER" id="PTHR30558">
    <property type="entry name" value="EXBD MEMBRANE COMPONENT OF PMF-DRIVEN MACROMOLECULE IMPORT SYSTEM"/>
    <property type="match status" value="1"/>
</dbReference>
<protein>
    <submittedName>
        <fullName evidence="9">Biopolymer transporter ExbD</fullName>
    </submittedName>
</protein>
<keyword evidence="3" id="KW-1003">Cell membrane</keyword>
<accession>A0ABU3VBM0</accession>
<keyword evidence="6 8" id="KW-0472">Membrane</keyword>
<evidence type="ECO:0000256" key="8">
    <source>
        <dbReference type="SAM" id="Phobius"/>
    </source>
</evidence>
<dbReference type="Pfam" id="PF02472">
    <property type="entry name" value="ExbD"/>
    <property type="match status" value="1"/>
</dbReference>
<comment type="similarity">
    <text evidence="2 7">Belongs to the ExbD/TolR family.</text>
</comment>